<reference evidence="2 3" key="1">
    <citation type="journal article" date="2014" name="BMC Genomics">
        <title>Genome sequencing of four Aureobasidium pullulans varieties: biotechnological potential, stress tolerance, and description of new species.</title>
        <authorList>
            <person name="Gostin Ar C."/>
            <person name="Ohm R.A."/>
            <person name="Kogej T."/>
            <person name="Sonjak S."/>
            <person name="Turk M."/>
            <person name="Zajc J."/>
            <person name="Zalar P."/>
            <person name="Grube M."/>
            <person name="Sun H."/>
            <person name="Han J."/>
            <person name="Sharma A."/>
            <person name="Chiniquy J."/>
            <person name="Ngan C.Y."/>
            <person name="Lipzen A."/>
            <person name="Barry K."/>
            <person name="Grigoriev I.V."/>
            <person name="Gunde-Cimerman N."/>
        </authorList>
    </citation>
    <scope>NUCLEOTIDE SEQUENCE [LARGE SCALE GENOMIC DNA]</scope>
    <source>
        <strain evidence="2 3">EXF-2481</strain>
    </source>
</reference>
<dbReference type="HOGENOM" id="CLU_1712918_0_0_1"/>
<sequence length="153" mass="17490">MSSRIVIFIYRRPSLFLLCRVVNKVLVVSFELALPIWCLAAPTRLPLDHRFQFPASSPHMLFRFAHAFETLLRPFSCDPLQSLPILLFLFAYLACTNPAFTTVGLSHQSTKLTVLFAAPRSRLFLIWSPLQNTVHPNSDVTAYVLPRHRLTHS</sequence>
<keyword evidence="1" id="KW-0812">Transmembrane</keyword>
<organism evidence="2 3">
    <name type="scientific">Aureobasidium subglaciale (strain EXF-2481)</name>
    <name type="common">Aureobasidium pullulans var. subglaciale</name>
    <dbReference type="NCBI Taxonomy" id="1043005"/>
    <lineage>
        <taxon>Eukaryota</taxon>
        <taxon>Fungi</taxon>
        <taxon>Dikarya</taxon>
        <taxon>Ascomycota</taxon>
        <taxon>Pezizomycotina</taxon>
        <taxon>Dothideomycetes</taxon>
        <taxon>Dothideomycetidae</taxon>
        <taxon>Dothideales</taxon>
        <taxon>Saccotheciaceae</taxon>
        <taxon>Aureobasidium</taxon>
    </lineage>
</organism>
<dbReference type="GeneID" id="25369368"/>
<keyword evidence="1" id="KW-1133">Transmembrane helix</keyword>
<feature type="transmembrane region" description="Helical" evidence="1">
    <location>
        <begin position="21"/>
        <end position="42"/>
    </location>
</feature>
<dbReference type="RefSeq" id="XP_013346092.1">
    <property type="nucleotide sequence ID" value="XM_013490638.1"/>
</dbReference>
<dbReference type="EMBL" id="KL584754">
    <property type="protein sequence ID" value="KEQ97602.1"/>
    <property type="molecule type" value="Genomic_DNA"/>
</dbReference>
<keyword evidence="3" id="KW-1185">Reference proteome</keyword>
<protein>
    <submittedName>
        <fullName evidence="2">Uncharacterized protein</fullName>
    </submittedName>
</protein>
<accession>A0A074YU21</accession>
<gene>
    <name evidence="2" type="ORF">AUEXF2481DRAFT_606164</name>
</gene>
<keyword evidence="1" id="KW-0472">Membrane</keyword>
<evidence type="ECO:0000313" key="3">
    <source>
        <dbReference type="Proteomes" id="UP000030641"/>
    </source>
</evidence>
<dbReference type="Proteomes" id="UP000030641">
    <property type="component" value="Unassembled WGS sequence"/>
</dbReference>
<evidence type="ECO:0000256" key="1">
    <source>
        <dbReference type="SAM" id="Phobius"/>
    </source>
</evidence>
<feature type="transmembrane region" description="Helical" evidence="1">
    <location>
        <begin position="83"/>
        <end position="105"/>
    </location>
</feature>
<name>A0A074YU21_AURSE</name>
<dbReference type="InParanoid" id="A0A074YU21"/>
<dbReference type="AlphaFoldDB" id="A0A074YU21"/>
<proteinExistence type="predicted"/>
<evidence type="ECO:0000313" key="2">
    <source>
        <dbReference type="EMBL" id="KEQ97602.1"/>
    </source>
</evidence>